<name>A0A7W7PZN1_9PSEU</name>
<reference evidence="1 2" key="1">
    <citation type="submission" date="2020-08" db="EMBL/GenBank/DDBJ databases">
        <title>Genomic Encyclopedia of Type Strains, Phase III (KMG-III): the genomes of soil and plant-associated and newly described type strains.</title>
        <authorList>
            <person name="Whitman W."/>
        </authorList>
    </citation>
    <scope>NUCLEOTIDE SEQUENCE [LARGE SCALE GENOMIC DNA]</scope>
    <source>
        <strain evidence="1 2">CECT 8960</strain>
    </source>
</reference>
<sequence length="165" mass="19367">MIIPAPDDVHQVLEDAIRRTYEKERSLFDDCAHERSIVAQICRHLAGLVEARDGWESRWSVDVEYNRHHIYPCRGRYTSKQLPGLSENAVYPDLIIHDRQASTRDHNLLVLEAKHNPNPADQKREHRKLEAFLGDYKYRHAVFLKFPRREAPQWECIADKTSGRV</sequence>
<evidence type="ECO:0000313" key="1">
    <source>
        <dbReference type="EMBL" id="MBB4904280.1"/>
    </source>
</evidence>
<dbReference type="RefSeq" id="WP_184808550.1">
    <property type="nucleotide sequence ID" value="NZ_JACHJQ010000001.1"/>
</dbReference>
<comment type="caution">
    <text evidence="1">The sequence shown here is derived from an EMBL/GenBank/DDBJ whole genome shotgun (WGS) entry which is preliminary data.</text>
</comment>
<dbReference type="AlphaFoldDB" id="A0A7W7PZN1"/>
<dbReference type="EMBL" id="JACHJQ010000001">
    <property type="protein sequence ID" value="MBB4904280.1"/>
    <property type="molecule type" value="Genomic_DNA"/>
</dbReference>
<proteinExistence type="predicted"/>
<protein>
    <submittedName>
        <fullName evidence="1">Uncharacterized protein</fullName>
    </submittedName>
</protein>
<keyword evidence="2" id="KW-1185">Reference proteome</keyword>
<gene>
    <name evidence="1" type="ORF">FHR82_000490</name>
</gene>
<organism evidence="1 2">
    <name type="scientific">Actinophytocola algeriensis</name>
    <dbReference type="NCBI Taxonomy" id="1768010"/>
    <lineage>
        <taxon>Bacteria</taxon>
        <taxon>Bacillati</taxon>
        <taxon>Actinomycetota</taxon>
        <taxon>Actinomycetes</taxon>
        <taxon>Pseudonocardiales</taxon>
        <taxon>Pseudonocardiaceae</taxon>
    </lineage>
</organism>
<dbReference type="Proteomes" id="UP000520767">
    <property type="component" value="Unassembled WGS sequence"/>
</dbReference>
<evidence type="ECO:0000313" key="2">
    <source>
        <dbReference type="Proteomes" id="UP000520767"/>
    </source>
</evidence>
<accession>A0A7W7PZN1</accession>